<evidence type="ECO:0000313" key="1">
    <source>
        <dbReference type="EMBL" id="KAI8557634.1"/>
    </source>
</evidence>
<accession>A0ACC0NXX2</accession>
<dbReference type="EMBL" id="CM046391">
    <property type="protein sequence ID" value="KAI8557634.1"/>
    <property type="molecule type" value="Genomic_DNA"/>
</dbReference>
<organism evidence="1 2">
    <name type="scientific">Rhododendron molle</name>
    <name type="common">Chinese azalea</name>
    <name type="synonym">Azalea mollis</name>
    <dbReference type="NCBI Taxonomy" id="49168"/>
    <lineage>
        <taxon>Eukaryota</taxon>
        <taxon>Viridiplantae</taxon>
        <taxon>Streptophyta</taxon>
        <taxon>Embryophyta</taxon>
        <taxon>Tracheophyta</taxon>
        <taxon>Spermatophyta</taxon>
        <taxon>Magnoliopsida</taxon>
        <taxon>eudicotyledons</taxon>
        <taxon>Gunneridae</taxon>
        <taxon>Pentapetalae</taxon>
        <taxon>asterids</taxon>
        <taxon>Ericales</taxon>
        <taxon>Ericaceae</taxon>
        <taxon>Ericoideae</taxon>
        <taxon>Rhodoreae</taxon>
        <taxon>Rhododendron</taxon>
    </lineage>
</organism>
<reference evidence="1" key="1">
    <citation type="submission" date="2022-02" db="EMBL/GenBank/DDBJ databases">
        <title>Plant Genome Project.</title>
        <authorList>
            <person name="Zhang R.-G."/>
        </authorList>
    </citation>
    <scope>NUCLEOTIDE SEQUENCE</scope>
    <source>
        <strain evidence="1">AT1</strain>
    </source>
</reference>
<name>A0ACC0NXX2_RHOML</name>
<keyword evidence="2" id="KW-1185">Reference proteome</keyword>
<evidence type="ECO:0000313" key="2">
    <source>
        <dbReference type="Proteomes" id="UP001062846"/>
    </source>
</evidence>
<comment type="caution">
    <text evidence="1">The sequence shown here is derived from an EMBL/GenBank/DDBJ whole genome shotgun (WGS) entry which is preliminary data.</text>
</comment>
<gene>
    <name evidence="1" type="ORF">RHMOL_Rhmol04G0025200</name>
</gene>
<proteinExistence type="predicted"/>
<protein>
    <submittedName>
        <fullName evidence="1">Uncharacterized protein</fullName>
    </submittedName>
</protein>
<sequence length="472" mass="53771">MDWDKMWLIRESFKQRKLYEGHGARVYEDKISDLPDSILHHILSMLPTKDAVATCLLSTRWKCLWTSVPNVDFDDFSLYPSEVNDWDTDKLTCFMNFVERVLVLHEGSNMEKFRLSCRVCFDASRIHAWVSAVMKHKVQELDLCLFVETPFSLPQCVFVSGFLTVVKIAMNCALELPTFISFPQLKTLHLALVTFLDDDSTQKLLTSCPVLQELIILDCEWMNLKHIVVSIPTLKSFTIDDLPYFGSADELNGCEIKIDAANLTFLNYTGCLLNEIVLSNLPSLVNAHVCVPLLGKRQKEIAYRAVKVLRGLHSVKSMRMSTGTIESLYLADSLLDQLPSFQNLTSLELSMLIEKHIIQKVLNFLQFTPNLESLAFFQGSNPHVRCDEEDWNLKPVPNCFLSCLKSVSLHNFHGNYEEMCMLKYLLKNGLVLEGLNIFCSKSPLGDSKKQKEVVDQLDMVPRASTSCVIMFL</sequence>
<dbReference type="Proteomes" id="UP001062846">
    <property type="component" value="Chromosome 4"/>
</dbReference>